<evidence type="ECO:0008006" key="4">
    <source>
        <dbReference type="Google" id="ProtNLM"/>
    </source>
</evidence>
<evidence type="ECO:0000256" key="1">
    <source>
        <dbReference type="SAM" id="MobiDB-lite"/>
    </source>
</evidence>
<dbReference type="PANTHER" id="PTHR34387:SF1">
    <property type="entry name" value="PERIPLASMIC IMMUNOGENIC PROTEIN"/>
    <property type="match status" value="1"/>
</dbReference>
<dbReference type="PROSITE" id="PS51257">
    <property type="entry name" value="PROKAR_LIPOPROTEIN"/>
    <property type="match status" value="1"/>
</dbReference>
<gene>
    <name evidence="2" type="ordered locus">Gbro_3679</name>
</gene>
<dbReference type="InterPro" id="IPR007497">
    <property type="entry name" value="SIMPL/DUF541"/>
</dbReference>
<dbReference type="Gene3D" id="3.30.110.170">
    <property type="entry name" value="Protein of unknown function (DUF541), domain 1"/>
    <property type="match status" value="1"/>
</dbReference>
<dbReference type="GO" id="GO:0006974">
    <property type="term" value="P:DNA damage response"/>
    <property type="evidence" value="ECO:0007669"/>
    <property type="project" value="TreeGrafter"/>
</dbReference>
<evidence type="ECO:0000313" key="2">
    <source>
        <dbReference type="EMBL" id="ACY22864.1"/>
    </source>
</evidence>
<dbReference type="STRING" id="526226.Gbro_3679"/>
<evidence type="ECO:0000313" key="3">
    <source>
        <dbReference type="Proteomes" id="UP000001219"/>
    </source>
</evidence>
<protein>
    <recommendedName>
        <fullName evidence="4">26 kDa periplasmic immunogenic protein</fullName>
    </recommendedName>
</protein>
<organism evidence="2 3">
    <name type="scientific">Gordonia bronchialis (strain ATCC 25592 / DSM 43247 / BCRC 13721 / JCM 3198 / KCTC 3076 / NBRC 16047 / NCTC 10667)</name>
    <name type="common">Rhodococcus bronchialis</name>
    <dbReference type="NCBI Taxonomy" id="526226"/>
    <lineage>
        <taxon>Bacteria</taxon>
        <taxon>Bacillati</taxon>
        <taxon>Actinomycetota</taxon>
        <taxon>Actinomycetes</taxon>
        <taxon>Mycobacteriales</taxon>
        <taxon>Gordoniaceae</taxon>
        <taxon>Gordonia</taxon>
    </lineage>
</organism>
<dbReference type="RefSeq" id="WP_012835372.1">
    <property type="nucleotide sequence ID" value="NC_013441.1"/>
</dbReference>
<dbReference type="OrthoDB" id="5195768at2"/>
<dbReference type="AlphaFoldDB" id="D0L2G1"/>
<dbReference type="Gene3D" id="3.30.70.2970">
    <property type="entry name" value="Protein of unknown function (DUF541), domain 2"/>
    <property type="match status" value="1"/>
</dbReference>
<dbReference type="eggNOG" id="COG2968">
    <property type="taxonomic scope" value="Bacteria"/>
</dbReference>
<dbReference type="EMBL" id="CP001802">
    <property type="protein sequence ID" value="ACY22864.1"/>
    <property type="molecule type" value="Genomic_DNA"/>
</dbReference>
<dbReference type="KEGG" id="gbr:Gbro_3679"/>
<dbReference type="InterPro" id="IPR052022">
    <property type="entry name" value="26kDa_periplasmic_antigen"/>
</dbReference>
<name>D0L2G1_GORB4</name>
<keyword evidence="3" id="KW-1185">Reference proteome</keyword>
<dbReference type="Pfam" id="PF04402">
    <property type="entry name" value="SIMPL"/>
    <property type="match status" value="1"/>
</dbReference>
<proteinExistence type="predicted"/>
<dbReference type="HOGENOM" id="CLU_080344_4_1_11"/>
<reference evidence="2 3" key="2">
    <citation type="journal article" date="2010" name="Stand. Genomic Sci.">
        <title>Complete genome sequence of Gordonia bronchialis type strain (3410).</title>
        <authorList>
            <person name="Ivanova N."/>
            <person name="Sikorski J."/>
            <person name="Jando M."/>
            <person name="Lapidus A."/>
            <person name="Nolan M."/>
            <person name="Lucas S."/>
            <person name="Del Rio T.G."/>
            <person name="Tice H."/>
            <person name="Copeland A."/>
            <person name="Cheng J.F."/>
            <person name="Chen F."/>
            <person name="Bruce D."/>
            <person name="Goodwin L."/>
            <person name="Pitluck S."/>
            <person name="Mavromatis K."/>
            <person name="Ovchinnikova G."/>
            <person name="Pati A."/>
            <person name="Chen A."/>
            <person name="Palaniappan K."/>
            <person name="Land M."/>
            <person name="Hauser L."/>
            <person name="Chang Y.J."/>
            <person name="Jeffries C.D."/>
            <person name="Chain P."/>
            <person name="Saunders E."/>
            <person name="Han C."/>
            <person name="Detter J.C."/>
            <person name="Brettin T."/>
            <person name="Rohde M."/>
            <person name="Goker M."/>
            <person name="Bristow J."/>
            <person name="Eisen J.A."/>
            <person name="Markowitz V."/>
            <person name="Hugenholtz P."/>
            <person name="Klenk H.P."/>
            <person name="Kyrpides N.C."/>
        </authorList>
    </citation>
    <scope>NUCLEOTIDE SEQUENCE [LARGE SCALE GENOMIC DNA]</scope>
    <source>
        <strain evidence="3">ATCC 25592 / DSM 43247 / BCRC 13721 / JCM 3198 / KCTC 3076 / NBRC 16047 / NCTC 10667</strain>
    </source>
</reference>
<dbReference type="Proteomes" id="UP000001219">
    <property type="component" value="Chromosome"/>
</dbReference>
<sequence length="237" mass="24396">MTVRRAGIGVAAMVGVAALVTGCGDDASDTAQRTVTVVGSGTVSGTPDTLRADIGIEATGADVSAALDEANTRVRVVTDAVAGAGVPRTDIQTQQVTLSPQYASPVPGSAGQITGYQATNTIRVIIRDLPKASGVLKAAVDAGGNNTRISNVSFAIDDNSNLMSRAREAAFTDARTRAEQYATLADDSLGQVITIKETTSGDEQPAPYQRDVASSPVPLEPGQQRLTFSVTVTYALN</sequence>
<accession>D0L2G1</accession>
<reference evidence="3" key="1">
    <citation type="submission" date="2009-10" db="EMBL/GenBank/DDBJ databases">
        <title>The complete chromosome of Gordonia bronchialis DSM 43247.</title>
        <authorList>
            <consortium name="US DOE Joint Genome Institute (JGI-PGF)"/>
            <person name="Lucas S."/>
            <person name="Copeland A."/>
            <person name="Lapidus A."/>
            <person name="Glavina del Rio T."/>
            <person name="Dalin E."/>
            <person name="Tice H."/>
            <person name="Bruce D."/>
            <person name="Goodwin L."/>
            <person name="Pitluck S."/>
            <person name="Kyrpides N."/>
            <person name="Mavromatis K."/>
            <person name="Ivanova N."/>
            <person name="Ovchinnikova G."/>
            <person name="Saunders E."/>
            <person name="Brettin T."/>
            <person name="Detter J.C."/>
            <person name="Han C."/>
            <person name="Larimer F."/>
            <person name="Land M."/>
            <person name="Hauser L."/>
            <person name="Markowitz V."/>
            <person name="Cheng J.-F."/>
            <person name="Hugenholtz P."/>
            <person name="Woyke T."/>
            <person name="Wu D."/>
            <person name="Jando M."/>
            <person name="Schneider S."/>
            <person name="Goeker M."/>
            <person name="Klenk H.-P."/>
            <person name="Eisen J.A."/>
        </authorList>
    </citation>
    <scope>NUCLEOTIDE SEQUENCE [LARGE SCALE GENOMIC DNA]</scope>
    <source>
        <strain evidence="3">ATCC 25592 / DSM 43247 / BCRC 13721 / JCM 3198 / KCTC 3076 / NBRC 16047 / NCTC 10667</strain>
    </source>
</reference>
<feature type="region of interest" description="Disordered" evidence="1">
    <location>
        <begin position="197"/>
        <end position="220"/>
    </location>
</feature>
<dbReference type="PANTHER" id="PTHR34387">
    <property type="entry name" value="SLR1258 PROTEIN"/>
    <property type="match status" value="1"/>
</dbReference>